<keyword evidence="4" id="KW-0479">Metal-binding</keyword>
<gene>
    <name evidence="8" type="ORF">PRMUPPPA20_22970</name>
</gene>
<dbReference type="PANTHER" id="PTHR11409:SF43">
    <property type="entry name" value="ADENOSINE DEAMINASE"/>
    <property type="match status" value="1"/>
</dbReference>
<dbReference type="Proteomes" id="UP000887097">
    <property type="component" value="Unassembled WGS sequence"/>
</dbReference>
<dbReference type="InterPro" id="IPR032466">
    <property type="entry name" value="Metal_Hydrolase"/>
</dbReference>
<dbReference type="SUPFAM" id="SSF51556">
    <property type="entry name" value="Metallo-dependent hydrolases"/>
    <property type="match status" value="1"/>
</dbReference>
<accession>A0AA37MFZ5</accession>
<feature type="domain" description="Adenosine deaminase" evidence="7">
    <location>
        <begin position="772"/>
        <end position="857"/>
    </location>
</feature>
<comment type="cofactor">
    <cofactor evidence="1">
        <name>Zn(2+)</name>
        <dbReference type="ChEBI" id="CHEBI:29105"/>
    </cofactor>
</comment>
<comment type="caution">
    <text evidence="8">The sequence shown here is derived from an EMBL/GenBank/DDBJ whole genome shotgun (WGS) entry which is preliminary data.</text>
</comment>
<sequence>MENISTAIKAIFVKISGDEILERAGYLWKDKSACLNPLHIDSEIEESMIVNRLLKVDAGRTIDQISMLGQIVEFKWMEKDKSCMTLNFHETPSVFNLLLYFTSKCLLVKTGDPLVNYDYLLRWHLLTTLVGEDLLTTSFLASRDLAIEYERKSFDWDAFLGHNSKELNFLFEKPMAELHMHLKGSSFNFDLSWQCMMNNIWCMQRHFEKEYPFHKYRDSDKDLYEKMRKAALIRYYLAGAVGCVKEIITLGQLCNELNNVTYDKTKSQEPVDVFGLVSEARKCNQVKSIEEFNKLKTNPNIKDNLTELDVLDYIPISHYSGESIENKVLASERKLMYMVFKTLFNDKTNEKQDLATLFFAYLAYKNYFRNDILQLNERVGFANFASYEEKKTDFIQDEYYHLLYKAAIEGFLEKDKNNQRHLEARIVPKETEAGIVKMLNDICKEIDPKYTDNYDFIFHFIKQRDERKNKSYRHYDLRQQIKRQAYAIYQFRCNKDNWKDGNCLVGKVVGLDAANSEIFCRPEVYAQAFRFLRSHKIENDNNVDSYPDDLNVTYHIGEDFMDIADGLRAVEEALIFLNLKNGDRLGHALVLGTDVLKYYTKRSFSICASKQVVLDNLAWLYHKCIRLTGYTQLCGWLEIMFLKYFTEIYRNHEEEGESIIDSFFTEENEDELSDDIRDYYLSWLLRGHSPKIGVDLEPKNLNSLTGIDYLWVKAAINHHEWTEVALRNERAKRLYDAYHSDRYADKGNVGDTLTIPLDYREEWVRLLEKIQEQLLEKIENRHIAIECNPSSNYKIGEIERYDEHPIVKFFNYGLSTPYPRHDIAVSINTDDQGVFSTSLEREYSLLALALEWNQTENHKNSPRAIVDWLDRVRQMSLEQRFKH</sequence>
<evidence type="ECO:0000256" key="2">
    <source>
        <dbReference type="ARBA" id="ARBA00006676"/>
    </source>
</evidence>
<evidence type="ECO:0000259" key="7">
    <source>
        <dbReference type="Pfam" id="PF00962"/>
    </source>
</evidence>
<dbReference type="GO" id="GO:0006154">
    <property type="term" value="P:adenosine catabolic process"/>
    <property type="evidence" value="ECO:0007669"/>
    <property type="project" value="TreeGrafter"/>
</dbReference>
<keyword evidence="6" id="KW-0862">Zinc</keyword>
<dbReference type="InterPro" id="IPR006330">
    <property type="entry name" value="Ado/ade_deaminase"/>
</dbReference>
<dbReference type="Pfam" id="PF00962">
    <property type="entry name" value="A_deaminase"/>
    <property type="match status" value="1"/>
</dbReference>
<dbReference type="PANTHER" id="PTHR11409">
    <property type="entry name" value="ADENOSINE DEAMINASE"/>
    <property type="match status" value="1"/>
</dbReference>
<evidence type="ECO:0000313" key="8">
    <source>
        <dbReference type="EMBL" id="GJG34188.1"/>
    </source>
</evidence>
<evidence type="ECO:0000256" key="1">
    <source>
        <dbReference type="ARBA" id="ARBA00001947"/>
    </source>
</evidence>
<dbReference type="AlphaFoldDB" id="A0AA37MFZ5"/>
<evidence type="ECO:0000256" key="5">
    <source>
        <dbReference type="ARBA" id="ARBA00022801"/>
    </source>
</evidence>
<dbReference type="Gene3D" id="3.20.20.140">
    <property type="entry name" value="Metal-dependent hydrolases"/>
    <property type="match status" value="2"/>
</dbReference>
<organism evidence="8 9">
    <name type="scientific">Xylanibacter ruminicola</name>
    <name type="common">Prevotella ruminicola</name>
    <dbReference type="NCBI Taxonomy" id="839"/>
    <lineage>
        <taxon>Bacteria</taxon>
        <taxon>Pseudomonadati</taxon>
        <taxon>Bacteroidota</taxon>
        <taxon>Bacteroidia</taxon>
        <taxon>Bacteroidales</taxon>
        <taxon>Prevotellaceae</taxon>
        <taxon>Xylanibacter</taxon>
    </lineage>
</organism>
<evidence type="ECO:0000313" key="9">
    <source>
        <dbReference type="Proteomes" id="UP000887097"/>
    </source>
</evidence>
<reference evidence="8" key="1">
    <citation type="submission" date="2021-08" db="EMBL/GenBank/DDBJ databases">
        <title>Prevotella lacticifex sp. nov., isolated from rumen of cow.</title>
        <authorList>
            <person name="Shinkai T."/>
            <person name="Ikeyama N."/>
            <person name="Kumagai M."/>
            <person name="Ohmori H."/>
            <person name="Sakamoto M."/>
            <person name="Ohkuma M."/>
            <person name="Mitsumori M."/>
        </authorList>
    </citation>
    <scope>NUCLEOTIDE SEQUENCE</scope>
    <source>
        <strain evidence="8">JCM 8259</strain>
    </source>
</reference>
<dbReference type="EC" id="3.5.4.4" evidence="3"/>
<protein>
    <recommendedName>
        <fullName evidence="3">adenosine deaminase</fullName>
        <ecNumber evidence="3">3.5.4.4</ecNumber>
    </recommendedName>
</protein>
<dbReference type="GO" id="GO:0043103">
    <property type="term" value="P:hypoxanthine salvage"/>
    <property type="evidence" value="ECO:0007669"/>
    <property type="project" value="TreeGrafter"/>
</dbReference>
<evidence type="ECO:0000256" key="4">
    <source>
        <dbReference type="ARBA" id="ARBA00022723"/>
    </source>
</evidence>
<keyword evidence="5" id="KW-0378">Hydrolase</keyword>
<dbReference type="EMBL" id="BPTT01000001">
    <property type="protein sequence ID" value="GJG34188.1"/>
    <property type="molecule type" value="Genomic_DNA"/>
</dbReference>
<dbReference type="GO" id="GO:0046103">
    <property type="term" value="P:inosine biosynthetic process"/>
    <property type="evidence" value="ECO:0007669"/>
    <property type="project" value="TreeGrafter"/>
</dbReference>
<dbReference type="RefSeq" id="WP_041386015.1">
    <property type="nucleotide sequence ID" value="NZ_BPTT01000001.1"/>
</dbReference>
<evidence type="ECO:0000256" key="6">
    <source>
        <dbReference type="ARBA" id="ARBA00022833"/>
    </source>
</evidence>
<proteinExistence type="inferred from homology"/>
<dbReference type="InterPro" id="IPR001365">
    <property type="entry name" value="A_deaminase_dom"/>
</dbReference>
<dbReference type="GO" id="GO:0046872">
    <property type="term" value="F:metal ion binding"/>
    <property type="evidence" value="ECO:0007669"/>
    <property type="project" value="UniProtKB-KW"/>
</dbReference>
<comment type="similarity">
    <text evidence="2">Belongs to the metallo-dependent hydrolases superfamily. Adenosine and AMP deaminases family.</text>
</comment>
<dbReference type="GO" id="GO:0005829">
    <property type="term" value="C:cytosol"/>
    <property type="evidence" value="ECO:0007669"/>
    <property type="project" value="TreeGrafter"/>
</dbReference>
<dbReference type="GO" id="GO:0004000">
    <property type="term" value="F:adenosine deaminase activity"/>
    <property type="evidence" value="ECO:0007669"/>
    <property type="project" value="TreeGrafter"/>
</dbReference>
<dbReference type="GeneID" id="31501294"/>
<evidence type="ECO:0000256" key="3">
    <source>
        <dbReference type="ARBA" id="ARBA00012784"/>
    </source>
</evidence>
<name>A0AA37MFZ5_XYLRU</name>